<dbReference type="GO" id="GO:0005730">
    <property type="term" value="C:nucleolus"/>
    <property type="evidence" value="ECO:0007669"/>
    <property type="project" value="TreeGrafter"/>
</dbReference>
<feature type="compositionally biased region" description="Acidic residues" evidence="1">
    <location>
        <begin position="1"/>
        <end position="16"/>
    </location>
</feature>
<protein>
    <recommendedName>
        <fullName evidence="2">U3 small nucleolar RNA-associated protein NOL7 C-terminal domain-containing protein</fullName>
    </recommendedName>
</protein>
<gene>
    <name evidence="3" type="ORF">GDO78_012747</name>
</gene>
<feature type="compositionally biased region" description="Basic and acidic residues" evidence="1">
    <location>
        <begin position="78"/>
        <end position="98"/>
    </location>
</feature>
<dbReference type="PANTHER" id="PTHR32337">
    <property type="entry name" value="NUCLEOLAR PROTEIN 7"/>
    <property type="match status" value="1"/>
</dbReference>
<dbReference type="Pfam" id="PF08157">
    <property type="entry name" value="NUC129"/>
    <property type="match status" value="1"/>
</dbReference>
<evidence type="ECO:0000313" key="3">
    <source>
        <dbReference type="EMBL" id="KAG9479230.1"/>
    </source>
</evidence>
<proteinExistence type="predicted"/>
<accession>A0A8J6F264</accession>
<organism evidence="3 4">
    <name type="scientific">Eleutherodactylus coqui</name>
    <name type="common">Puerto Rican coqui</name>
    <dbReference type="NCBI Taxonomy" id="57060"/>
    <lineage>
        <taxon>Eukaryota</taxon>
        <taxon>Metazoa</taxon>
        <taxon>Chordata</taxon>
        <taxon>Craniata</taxon>
        <taxon>Vertebrata</taxon>
        <taxon>Euteleostomi</taxon>
        <taxon>Amphibia</taxon>
        <taxon>Batrachia</taxon>
        <taxon>Anura</taxon>
        <taxon>Neobatrachia</taxon>
        <taxon>Hyloidea</taxon>
        <taxon>Eleutherodactylidae</taxon>
        <taxon>Eleutherodactylinae</taxon>
        <taxon>Eleutherodactylus</taxon>
        <taxon>Eleutherodactylus</taxon>
    </lineage>
</organism>
<dbReference type="GO" id="GO:0003723">
    <property type="term" value="F:RNA binding"/>
    <property type="evidence" value="ECO:0007669"/>
    <property type="project" value="TreeGrafter"/>
</dbReference>
<feature type="compositionally biased region" description="Basic and acidic residues" evidence="1">
    <location>
        <begin position="24"/>
        <end position="58"/>
    </location>
</feature>
<feature type="region of interest" description="Disordered" evidence="1">
    <location>
        <begin position="1"/>
        <end position="107"/>
    </location>
</feature>
<reference evidence="3" key="1">
    <citation type="thesis" date="2020" institute="ProQuest LLC" country="789 East Eisenhower Parkway, Ann Arbor, MI, USA">
        <title>Comparative Genomics and Chromosome Evolution.</title>
        <authorList>
            <person name="Mudd A.B."/>
        </authorList>
    </citation>
    <scope>NUCLEOTIDE SEQUENCE</scope>
    <source>
        <strain evidence="3">HN-11 Male</strain>
        <tissue evidence="3">Kidney and liver</tissue>
    </source>
</reference>
<evidence type="ECO:0000259" key="2">
    <source>
        <dbReference type="Pfam" id="PF08157"/>
    </source>
</evidence>
<feature type="domain" description="U3 small nucleolar RNA-associated protein NOL7 C-terminal" evidence="2">
    <location>
        <begin position="117"/>
        <end position="178"/>
    </location>
</feature>
<dbReference type="Proteomes" id="UP000770717">
    <property type="component" value="Unassembled WGS sequence"/>
</dbReference>
<name>A0A8J6F264_ELECQ</name>
<dbReference type="AlphaFoldDB" id="A0A8J6F264"/>
<dbReference type="OrthoDB" id="9908826at2759"/>
<comment type="caution">
    <text evidence="3">The sequence shown here is derived from an EMBL/GenBank/DDBJ whole genome shotgun (WGS) entry which is preliminary data.</text>
</comment>
<dbReference type="EMBL" id="WNTK01000008">
    <property type="protein sequence ID" value="KAG9479230.1"/>
    <property type="molecule type" value="Genomic_DNA"/>
</dbReference>
<sequence length="200" mass="23243">MTPEHELDDEEDEAPEEVTFQNARSREQEDSRARREAASREKALLKEKRKRKEELFREQKKKKLLPDDVLQSISSPPDKPEEPSKPCEDQDKTGSEGHVKKKRAKTVLPRKRLQDNYKVVHLGNPGSRDALRQRAKSFLQNTLYGTTKNRTTAEEFLSISMKRGSIKKPAVHFTDSGWNNEKKQKAAKFNLKWANKKKFK</sequence>
<dbReference type="InterPro" id="IPR012579">
    <property type="entry name" value="NOL7_C"/>
</dbReference>
<keyword evidence="4" id="KW-1185">Reference proteome</keyword>
<evidence type="ECO:0000313" key="4">
    <source>
        <dbReference type="Proteomes" id="UP000770717"/>
    </source>
</evidence>
<dbReference type="PANTHER" id="PTHR32337:SF2">
    <property type="entry name" value="NUCLEOLAR PROTEIN 7"/>
    <property type="match status" value="1"/>
</dbReference>
<evidence type="ECO:0000256" key="1">
    <source>
        <dbReference type="SAM" id="MobiDB-lite"/>
    </source>
</evidence>